<dbReference type="Proteomes" id="UP001552594">
    <property type="component" value="Unassembled WGS sequence"/>
</dbReference>
<dbReference type="Pfam" id="PF13365">
    <property type="entry name" value="Trypsin_2"/>
    <property type="match status" value="1"/>
</dbReference>
<dbReference type="RefSeq" id="WP_161968759.1">
    <property type="nucleotide sequence ID" value="NZ_JBFAUK010000003.1"/>
</dbReference>
<dbReference type="EMBL" id="JBFAUK010000003">
    <property type="protein sequence ID" value="MEV5506046.1"/>
    <property type="molecule type" value="Genomic_DNA"/>
</dbReference>
<keyword evidence="3" id="KW-1185">Reference proteome</keyword>
<accession>A0ABV3JT27</accession>
<protein>
    <submittedName>
        <fullName evidence="2">Trypsin-like peptidase domain-containing protein</fullName>
    </submittedName>
</protein>
<evidence type="ECO:0000259" key="1">
    <source>
        <dbReference type="Pfam" id="PF20028"/>
    </source>
</evidence>
<reference evidence="2 3" key="1">
    <citation type="submission" date="2024-06" db="EMBL/GenBank/DDBJ databases">
        <title>The Natural Products Discovery Center: Release of the First 8490 Sequenced Strains for Exploring Actinobacteria Biosynthetic Diversity.</title>
        <authorList>
            <person name="Kalkreuter E."/>
            <person name="Kautsar S.A."/>
            <person name="Yang D."/>
            <person name="Bader C.D."/>
            <person name="Teijaro C.N."/>
            <person name="Fluegel L."/>
            <person name="Davis C.M."/>
            <person name="Simpson J.R."/>
            <person name="Lauterbach L."/>
            <person name="Steele A.D."/>
            <person name="Gui C."/>
            <person name="Meng S."/>
            <person name="Li G."/>
            <person name="Viehrig K."/>
            <person name="Ye F."/>
            <person name="Su P."/>
            <person name="Kiefer A.F."/>
            <person name="Nichols A."/>
            <person name="Cepeda A.J."/>
            <person name="Yan W."/>
            <person name="Fan B."/>
            <person name="Jiang Y."/>
            <person name="Adhikari A."/>
            <person name="Zheng C.-J."/>
            <person name="Schuster L."/>
            <person name="Cowan T.M."/>
            <person name="Smanski M.J."/>
            <person name="Chevrette M.G."/>
            <person name="De Carvalho L.P.S."/>
            <person name="Shen B."/>
        </authorList>
    </citation>
    <scope>NUCLEOTIDE SEQUENCE [LARGE SCALE GENOMIC DNA]</scope>
    <source>
        <strain evidence="2 3">NPDC052347</strain>
    </source>
</reference>
<name>A0ABV3JT27_STRON</name>
<dbReference type="InterPro" id="IPR009003">
    <property type="entry name" value="Peptidase_S1_PA"/>
</dbReference>
<feature type="domain" description="vWA-MoxR associated protein C-terminal" evidence="1">
    <location>
        <begin position="439"/>
        <end position="691"/>
    </location>
</feature>
<dbReference type="Pfam" id="PF20028">
    <property type="entry name" value="VMAP-C"/>
    <property type="match status" value="1"/>
</dbReference>
<sequence>MNSLEGTVRRSVVRICAPGGGKEPIGDRFWGSGFFIAPGLVLTCAHVVGVGGGDVLDGGTAIDITDWRERTTEGRVVLAMPRPQDPQRPPSPWPLPDLALVEVAGAEDAECLWLSDRSAVVPAPISLHGWSRELGELTLRFGTGIAAGGDGGSAMLLRGEIPVEGCSGGPVLDTGRGAVIGVSKGRGRDTAGLAVPITALRRLANDLPGRARLHALVRAHDRHHLLRYRAFGTTATWTGLQRGLRPQGRGLTPVLRTQLFAQLAELPPPETPGEVMALVDEVKSRVIQDPYQPGVEHDPRSWREGVGLLYDLRDGAGGKEDGGTARDLEVEAVLLYAAHVAAAVSALGRAEDERALRDLGGWLTLNAEALELPDVIRHDIRRILYGGSAGFPQVPETAPVRDGAVVLTPRKTPPLKPEQRPVRARADVIVEIDQLLYGDRYPWRVKLLREDDLVTPLCEDELGAQRQELAQVLREPIADALRKGDVGEHLAALQLIVPRELFDEPLDDWRLAPPGAGAGSIDPRSLPLGRRRVVYLRDRRRRDEPAIPEWISRWKGAERGGLTAVPLRREVPVQGHGRGRRESPDAAYARLSEVPDTAVPVYCGPVASGEGAQAMEAALAAGHAVVIWRRCASEHSDCADFHQRVGELLHSVGRAGELHRTIRSLRRRCADPEADQEVLWARSIAVLFDSPERPPLPDVLRAPGGSR</sequence>
<evidence type="ECO:0000313" key="3">
    <source>
        <dbReference type="Proteomes" id="UP001552594"/>
    </source>
</evidence>
<proteinExistence type="predicted"/>
<dbReference type="InterPro" id="IPR045450">
    <property type="entry name" value="VMAP_C"/>
</dbReference>
<evidence type="ECO:0000313" key="2">
    <source>
        <dbReference type="EMBL" id="MEV5506046.1"/>
    </source>
</evidence>
<dbReference type="SUPFAM" id="SSF50494">
    <property type="entry name" value="Trypsin-like serine proteases"/>
    <property type="match status" value="1"/>
</dbReference>
<gene>
    <name evidence="2" type="ORF">AB0L16_06135</name>
</gene>
<dbReference type="Gene3D" id="2.40.10.120">
    <property type="match status" value="1"/>
</dbReference>
<organism evidence="2 3">
    <name type="scientific">Streptomyces orinoci</name>
    <name type="common">Streptoverticillium orinoci</name>
    <dbReference type="NCBI Taxonomy" id="67339"/>
    <lineage>
        <taxon>Bacteria</taxon>
        <taxon>Bacillati</taxon>
        <taxon>Actinomycetota</taxon>
        <taxon>Actinomycetes</taxon>
        <taxon>Kitasatosporales</taxon>
        <taxon>Streptomycetaceae</taxon>
        <taxon>Streptomyces</taxon>
    </lineage>
</organism>
<comment type="caution">
    <text evidence="2">The sequence shown here is derived from an EMBL/GenBank/DDBJ whole genome shotgun (WGS) entry which is preliminary data.</text>
</comment>